<sequence>MNLVEQILAGDVRATARLLRDIDDQLPSAREALKQLYPHTGKAYIIGFTGSPGVGKSTLVDQLALEYRKQGLTVGILAIDPTSPFTGGAILGDRIRMQRHFTDSGVFIRSLATRGHFGGLTKSTNDMITVLDAMGKDVILVETVGVGQDEVDVANCAHTTVLVTIPGMGDEIQAIKAGIMEIGNIFVVNKADREGSRKTIRELKNLIELGLRRRDDEGWEPPIIETEALKGRGIPELMDAIEKHRRFLTENDRGQWDAVVAKRAKMQLLDTLREEALRELLRRMEARGENLDELVRKVTAKETDPYTVVQDLLQCELR</sequence>
<dbReference type="PANTHER" id="PTHR43087:SF1">
    <property type="entry name" value="LAO_AO TRANSPORT SYSTEM ATPASE"/>
    <property type="match status" value="1"/>
</dbReference>
<evidence type="ECO:0000313" key="7">
    <source>
        <dbReference type="EMBL" id="SHF84754.1"/>
    </source>
</evidence>
<dbReference type="Gene3D" id="3.40.50.300">
    <property type="entry name" value="P-loop containing nucleotide triphosphate hydrolases"/>
    <property type="match status" value="1"/>
</dbReference>
<dbReference type="RefSeq" id="WP_073040472.1">
    <property type="nucleotide sequence ID" value="NZ_FQVB01000029.1"/>
</dbReference>
<evidence type="ECO:0000256" key="3">
    <source>
        <dbReference type="ARBA" id="ARBA00022801"/>
    </source>
</evidence>
<evidence type="ECO:0000259" key="6">
    <source>
        <dbReference type="SMART" id="SM00382"/>
    </source>
</evidence>
<dbReference type="PANTHER" id="PTHR43087">
    <property type="entry name" value="LYSINE/ARGININE/ORNITHINE TRANSPORT SYSTEM KINASE"/>
    <property type="match status" value="1"/>
</dbReference>
<dbReference type="EMBL" id="FQVB01000029">
    <property type="protein sequence ID" value="SHF84754.1"/>
    <property type="molecule type" value="Genomic_DNA"/>
</dbReference>
<dbReference type="CDD" id="cd03114">
    <property type="entry name" value="MMAA-like"/>
    <property type="match status" value="1"/>
</dbReference>
<dbReference type="Proteomes" id="UP000184076">
    <property type="component" value="Unassembled WGS sequence"/>
</dbReference>
<dbReference type="SMART" id="SM00382">
    <property type="entry name" value="AAA"/>
    <property type="match status" value="1"/>
</dbReference>
<feature type="domain" description="AAA+ ATPase" evidence="6">
    <location>
        <begin position="42"/>
        <end position="186"/>
    </location>
</feature>
<dbReference type="GO" id="GO:0016301">
    <property type="term" value="F:kinase activity"/>
    <property type="evidence" value="ECO:0007669"/>
    <property type="project" value="UniProtKB-KW"/>
</dbReference>
<comment type="similarity">
    <text evidence="1">Belongs to the SIMIBI class G3E GTPase family. ArgK/MeaB subfamily.</text>
</comment>
<dbReference type="STRING" id="1121391.SAMN02745206_02774"/>
<dbReference type="InterPro" id="IPR005129">
    <property type="entry name" value="GTPase_ArgK"/>
</dbReference>
<evidence type="ECO:0000313" key="8">
    <source>
        <dbReference type="Proteomes" id="UP000184076"/>
    </source>
</evidence>
<evidence type="ECO:0000256" key="5">
    <source>
        <dbReference type="ARBA" id="ARBA00023186"/>
    </source>
</evidence>
<evidence type="ECO:0000256" key="1">
    <source>
        <dbReference type="ARBA" id="ARBA00009625"/>
    </source>
</evidence>
<dbReference type="NCBIfam" id="TIGR00750">
    <property type="entry name" value="lao"/>
    <property type="match status" value="1"/>
</dbReference>
<evidence type="ECO:0000256" key="4">
    <source>
        <dbReference type="ARBA" id="ARBA00023134"/>
    </source>
</evidence>
<dbReference type="InterPro" id="IPR003593">
    <property type="entry name" value="AAA+_ATPase"/>
</dbReference>
<proteinExistence type="inferred from homology"/>
<accession>A0A1M5EZS2</accession>
<dbReference type="AlphaFoldDB" id="A0A1M5EZS2"/>
<dbReference type="GO" id="GO:0003924">
    <property type="term" value="F:GTPase activity"/>
    <property type="evidence" value="ECO:0007669"/>
    <property type="project" value="InterPro"/>
</dbReference>
<keyword evidence="3" id="KW-0378">Hydrolase</keyword>
<keyword evidence="8" id="KW-1185">Reference proteome</keyword>
<keyword evidence="7" id="KW-0808">Transferase</keyword>
<protein>
    <submittedName>
        <fullName evidence="7">LAO/AO transport system kinase</fullName>
    </submittedName>
</protein>
<keyword evidence="5" id="KW-0143">Chaperone</keyword>
<evidence type="ECO:0000256" key="2">
    <source>
        <dbReference type="ARBA" id="ARBA00022741"/>
    </source>
</evidence>
<dbReference type="InterPro" id="IPR052040">
    <property type="entry name" value="GTPase/Isobutyryl-CoA_mutase"/>
</dbReference>
<dbReference type="InterPro" id="IPR027417">
    <property type="entry name" value="P-loop_NTPase"/>
</dbReference>
<reference evidence="8" key="1">
    <citation type="submission" date="2016-11" db="EMBL/GenBank/DDBJ databases">
        <authorList>
            <person name="Varghese N."/>
            <person name="Submissions S."/>
        </authorList>
    </citation>
    <scope>NUCLEOTIDE SEQUENCE [LARGE SCALE GENOMIC DNA]</scope>
    <source>
        <strain evidence="8">DSM 9756</strain>
    </source>
</reference>
<dbReference type="Pfam" id="PF03308">
    <property type="entry name" value="MeaB"/>
    <property type="match status" value="1"/>
</dbReference>
<keyword evidence="7" id="KW-0418">Kinase</keyword>
<organism evidence="7 8">
    <name type="scientific">Desulfacinum infernum DSM 9756</name>
    <dbReference type="NCBI Taxonomy" id="1121391"/>
    <lineage>
        <taxon>Bacteria</taxon>
        <taxon>Pseudomonadati</taxon>
        <taxon>Thermodesulfobacteriota</taxon>
        <taxon>Syntrophobacteria</taxon>
        <taxon>Syntrophobacterales</taxon>
        <taxon>Syntrophobacteraceae</taxon>
        <taxon>Desulfacinum</taxon>
    </lineage>
</organism>
<dbReference type="SUPFAM" id="SSF52540">
    <property type="entry name" value="P-loop containing nucleoside triphosphate hydrolases"/>
    <property type="match status" value="1"/>
</dbReference>
<dbReference type="OrthoDB" id="9778292at2"/>
<name>A0A1M5EZS2_9BACT</name>
<gene>
    <name evidence="7" type="ORF">SAMN02745206_02774</name>
</gene>
<dbReference type="GO" id="GO:0005525">
    <property type="term" value="F:GTP binding"/>
    <property type="evidence" value="ECO:0007669"/>
    <property type="project" value="UniProtKB-KW"/>
</dbReference>
<keyword evidence="2" id="KW-0547">Nucleotide-binding</keyword>
<keyword evidence="4" id="KW-0342">GTP-binding</keyword>